<keyword evidence="2 6" id="KW-0812">Transmembrane</keyword>
<dbReference type="Pfam" id="PF20684">
    <property type="entry name" value="Fung_rhodopsin"/>
    <property type="match status" value="1"/>
</dbReference>
<evidence type="ECO:0000259" key="7">
    <source>
        <dbReference type="Pfam" id="PF20684"/>
    </source>
</evidence>
<evidence type="ECO:0000256" key="2">
    <source>
        <dbReference type="ARBA" id="ARBA00022692"/>
    </source>
</evidence>
<feature type="transmembrane region" description="Helical" evidence="6">
    <location>
        <begin position="54"/>
        <end position="76"/>
    </location>
</feature>
<keyword evidence="9" id="KW-1185">Reference proteome</keyword>
<protein>
    <recommendedName>
        <fullName evidence="7">Rhodopsin domain-containing protein</fullName>
    </recommendedName>
</protein>
<dbReference type="InterPro" id="IPR052337">
    <property type="entry name" value="SAT4-like"/>
</dbReference>
<evidence type="ECO:0000256" key="4">
    <source>
        <dbReference type="ARBA" id="ARBA00023136"/>
    </source>
</evidence>
<feature type="transmembrane region" description="Helical" evidence="6">
    <location>
        <begin position="88"/>
        <end position="110"/>
    </location>
</feature>
<evidence type="ECO:0000256" key="1">
    <source>
        <dbReference type="ARBA" id="ARBA00004141"/>
    </source>
</evidence>
<feature type="domain" description="Rhodopsin" evidence="7">
    <location>
        <begin position="27"/>
        <end position="254"/>
    </location>
</feature>
<comment type="subcellular location">
    <subcellularLocation>
        <location evidence="1">Membrane</location>
        <topology evidence="1">Multi-pass membrane protein</topology>
    </subcellularLocation>
</comment>
<dbReference type="PANTHER" id="PTHR33048">
    <property type="entry name" value="PTH11-LIKE INTEGRAL MEMBRANE PROTEIN (AFU_ORTHOLOGUE AFUA_5G11245)"/>
    <property type="match status" value="1"/>
</dbReference>
<evidence type="ECO:0000313" key="9">
    <source>
        <dbReference type="Proteomes" id="UP001153618"/>
    </source>
</evidence>
<comment type="similarity">
    <text evidence="5">Belongs to the SAT4 family.</text>
</comment>
<evidence type="ECO:0000256" key="5">
    <source>
        <dbReference type="ARBA" id="ARBA00038359"/>
    </source>
</evidence>
<comment type="caution">
    <text evidence="8">The sequence shown here is derived from an EMBL/GenBank/DDBJ whole genome shotgun (WGS) entry which is preliminary data.</text>
</comment>
<keyword evidence="4 6" id="KW-0472">Membrane</keyword>
<feature type="transmembrane region" description="Helical" evidence="6">
    <location>
        <begin position="170"/>
        <end position="192"/>
    </location>
</feature>
<dbReference type="GO" id="GO:0016020">
    <property type="term" value="C:membrane"/>
    <property type="evidence" value="ECO:0007669"/>
    <property type="project" value="UniProtKB-SubCell"/>
</dbReference>
<gene>
    <name evidence="8" type="ORF">POLS_LOCUS2012</name>
</gene>
<dbReference type="InterPro" id="IPR049326">
    <property type="entry name" value="Rhodopsin_dom_fungi"/>
</dbReference>
<feature type="transmembrane region" description="Helical" evidence="6">
    <location>
        <begin position="137"/>
        <end position="158"/>
    </location>
</feature>
<dbReference type="EMBL" id="CAJVOS010000013">
    <property type="protein sequence ID" value="CAG8006785.1"/>
    <property type="molecule type" value="Genomic_DNA"/>
</dbReference>
<dbReference type="Proteomes" id="UP001153618">
    <property type="component" value="Unassembled WGS sequence"/>
</dbReference>
<dbReference type="OrthoDB" id="5417844at2759"/>
<dbReference type="PANTHER" id="PTHR33048:SF47">
    <property type="entry name" value="INTEGRAL MEMBRANE PROTEIN-RELATED"/>
    <property type="match status" value="1"/>
</dbReference>
<evidence type="ECO:0000256" key="3">
    <source>
        <dbReference type="ARBA" id="ARBA00022989"/>
    </source>
</evidence>
<evidence type="ECO:0000313" key="8">
    <source>
        <dbReference type="EMBL" id="CAG8006785.1"/>
    </source>
</evidence>
<organism evidence="8 9">
    <name type="scientific">Penicillium olsonii</name>
    <dbReference type="NCBI Taxonomy" id="99116"/>
    <lineage>
        <taxon>Eukaryota</taxon>
        <taxon>Fungi</taxon>
        <taxon>Dikarya</taxon>
        <taxon>Ascomycota</taxon>
        <taxon>Pezizomycotina</taxon>
        <taxon>Eurotiomycetes</taxon>
        <taxon>Eurotiomycetidae</taxon>
        <taxon>Eurotiales</taxon>
        <taxon>Aspergillaceae</taxon>
        <taxon>Penicillium</taxon>
    </lineage>
</organism>
<feature type="transmembrane region" description="Helical" evidence="6">
    <location>
        <begin position="228"/>
        <end position="252"/>
    </location>
</feature>
<name>A0A9W4HGS6_PENOL</name>
<sequence>MLNIHLPYVRRLITSTIQRQKLIPYTVAKGVGVGYHITSLSQTSGTFESLKKCIFALQILDYPLSVVPAKIALLIFYARIFTIRKFRIAAYVVGLLVLAYGLAALFGFFFQCRPLEYIWDRTIPGGKCVWRLQVYRILSPINCITGILIIILPIPTVWKLHAPRGQKLALTGVFLLGGVGTVASILTMVIFFSLGTVAMDEPKCKKYLVHSTMLRPLTLCKVGFSVELGILVILESGIIIVAACLVSIWPLFTRLIPRRLHASFSRTPREEHRTWYLRDTSANTKSTERNERHKEVHLIREEPWNGSPSSPCSLADLEDQRLSILNDTTIETCMSDGKQCSIKSTV</sequence>
<dbReference type="AlphaFoldDB" id="A0A9W4HGS6"/>
<accession>A0A9W4HGS6</accession>
<proteinExistence type="inferred from homology"/>
<keyword evidence="3 6" id="KW-1133">Transmembrane helix</keyword>
<evidence type="ECO:0000256" key="6">
    <source>
        <dbReference type="SAM" id="Phobius"/>
    </source>
</evidence>
<reference evidence="8" key="1">
    <citation type="submission" date="2021-07" db="EMBL/GenBank/DDBJ databases">
        <authorList>
            <person name="Branca A.L. A."/>
        </authorList>
    </citation>
    <scope>NUCLEOTIDE SEQUENCE</scope>
</reference>